<evidence type="ECO:0000259" key="1">
    <source>
        <dbReference type="Pfam" id="PF00149"/>
    </source>
</evidence>
<dbReference type="Gene3D" id="3.60.21.10">
    <property type="match status" value="1"/>
</dbReference>
<organism evidence="2 3">
    <name type="scientific">Aureimonas altamirensis DSM 21988</name>
    <dbReference type="NCBI Taxonomy" id="1121026"/>
    <lineage>
        <taxon>Bacteria</taxon>
        <taxon>Pseudomonadati</taxon>
        <taxon>Pseudomonadota</taxon>
        <taxon>Alphaproteobacteria</taxon>
        <taxon>Hyphomicrobiales</taxon>
        <taxon>Aurantimonadaceae</taxon>
        <taxon>Aureimonas</taxon>
    </lineage>
</organism>
<dbReference type="InterPro" id="IPR004843">
    <property type="entry name" value="Calcineurin-like_PHP"/>
</dbReference>
<evidence type="ECO:0000313" key="2">
    <source>
        <dbReference type="EMBL" id="SHI46984.1"/>
    </source>
</evidence>
<reference evidence="2 3" key="1">
    <citation type="submission" date="2016-11" db="EMBL/GenBank/DDBJ databases">
        <authorList>
            <person name="Varghese N."/>
            <person name="Submissions S."/>
        </authorList>
    </citation>
    <scope>NUCLEOTIDE SEQUENCE [LARGE SCALE GENOMIC DNA]</scope>
    <source>
        <strain evidence="2 3">DSM 21988</strain>
    </source>
</reference>
<dbReference type="PANTHER" id="PTHR39323:SF1">
    <property type="entry name" value="BLR1149 PROTEIN"/>
    <property type="match status" value="1"/>
</dbReference>
<evidence type="ECO:0000313" key="3">
    <source>
        <dbReference type="Proteomes" id="UP000184290"/>
    </source>
</evidence>
<sequence>MVNATNANHHARALSMNMIQRRFRLAEQPGTEAEVNGERLVCDPTGALYVPAHRLLVVSDLHLEKGAAFARRGMMLPPYDTAATLALLEGVIARYEPSHVVSLGDSFHDTHGAAYMPAPFRQQLLALMSGRDWTWITGNHDPEPPAFVGGRTLSVAHVAGLHFRHEPGIAAGAGEIAGHLHPVAKVASRGRSVRSACFATDGRRMIMPSFGVTTGGMNVLGHAFAGMFAAERGKAYVVGLSGIFPISFSALCR</sequence>
<gene>
    <name evidence="2" type="ORF">SAMN02745911_0252</name>
</gene>
<comment type="caution">
    <text evidence="2">The sequence shown here is derived from an EMBL/GenBank/DDBJ whole genome shotgun (WGS) entry which is preliminary data.</text>
</comment>
<keyword evidence="3" id="KW-1185">Reference proteome</keyword>
<dbReference type="InterPro" id="IPR026336">
    <property type="entry name" value="PdeM-like"/>
</dbReference>
<proteinExistence type="predicted"/>
<dbReference type="NCBIfam" id="TIGR04123">
    <property type="entry name" value="P_estr_lig_assc"/>
    <property type="match status" value="1"/>
</dbReference>
<dbReference type="PANTHER" id="PTHR39323">
    <property type="entry name" value="BLR1149 PROTEIN"/>
    <property type="match status" value="1"/>
</dbReference>
<dbReference type="SUPFAM" id="SSF56300">
    <property type="entry name" value="Metallo-dependent phosphatases"/>
    <property type="match status" value="1"/>
</dbReference>
<dbReference type="Proteomes" id="UP000184290">
    <property type="component" value="Unassembled WGS sequence"/>
</dbReference>
<protein>
    <submittedName>
        <fullName evidence="2">Phosphoesterase</fullName>
    </submittedName>
</protein>
<dbReference type="EMBL" id="FQZC01000001">
    <property type="protein sequence ID" value="SHI46984.1"/>
    <property type="molecule type" value="Genomic_DNA"/>
</dbReference>
<accession>A0ABY1I1X9</accession>
<dbReference type="InterPro" id="IPR029052">
    <property type="entry name" value="Metallo-depent_PP-like"/>
</dbReference>
<name>A0ABY1I1X9_9HYPH</name>
<feature type="domain" description="Calcineurin-like phosphoesterase" evidence="1">
    <location>
        <begin position="54"/>
        <end position="146"/>
    </location>
</feature>
<dbReference type="Pfam" id="PF00149">
    <property type="entry name" value="Metallophos"/>
    <property type="match status" value="1"/>
</dbReference>